<proteinExistence type="predicted"/>
<dbReference type="AlphaFoldDB" id="A0A433Q489"/>
<feature type="compositionally biased region" description="Basic and acidic residues" evidence="1">
    <location>
        <begin position="102"/>
        <end position="111"/>
    </location>
</feature>
<dbReference type="Proteomes" id="UP000274822">
    <property type="component" value="Unassembled WGS sequence"/>
</dbReference>
<keyword evidence="3" id="KW-1185">Reference proteome</keyword>
<feature type="region of interest" description="Disordered" evidence="1">
    <location>
        <begin position="96"/>
        <end position="120"/>
    </location>
</feature>
<name>A0A433Q489_9FUNG</name>
<organism evidence="2 3">
    <name type="scientific">Jimgerdemannia flammicorona</name>
    <dbReference type="NCBI Taxonomy" id="994334"/>
    <lineage>
        <taxon>Eukaryota</taxon>
        <taxon>Fungi</taxon>
        <taxon>Fungi incertae sedis</taxon>
        <taxon>Mucoromycota</taxon>
        <taxon>Mucoromycotina</taxon>
        <taxon>Endogonomycetes</taxon>
        <taxon>Endogonales</taxon>
        <taxon>Endogonaceae</taxon>
        <taxon>Jimgerdemannia</taxon>
    </lineage>
</organism>
<comment type="caution">
    <text evidence="2">The sequence shown here is derived from an EMBL/GenBank/DDBJ whole genome shotgun (WGS) entry which is preliminary data.</text>
</comment>
<gene>
    <name evidence="2" type="ORF">BC938DRAFT_473305</name>
</gene>
<evidence type="ECO:0000313" key="2">
    <source>
        <dbReference type="EMBL" id="RUS24629.1"/>
    </source>
</evidence>
<evidence type="ECO:0000313" key="3">
    <source>
        <dbReference type="Proteomes" id="UP000274822"/>
    </source>
</evidence>
<accession>A0A433Q489</accession>
<reference evidence="2 3" key="1">
    <citation type="journal article" date="2018" name="New Phytol.">
        <title>Phylogenomics of Endogonaceae and evolution of mycorrhizas within Mucoromycota.</title>
        <authorList>
            <person name="Chang Y."/>
            <person name="Desiro A."/>
            <person name="Na H."/>
            <person name="Sandor L."/>
            <person name="Lipzen A."/>
            <person name="Clum A."/>
            <person name="Barry K."/>
            <person name="Grigoriev I.V."/>
            <person name="Martin F.M."/>
            <person name="Stajich J.E."/>
            <person name="Smith M.E."/>
            <person name="Bonito G."/>
            <person name="Spatafora J.W."/>
        </authorList>
    </citation>
    <scope>NUCLEOTIDE SEQUENCE [LARGE SCALE GENOMIC DNA]</scope>
    <source>
        <strain evidence="2 3">AD002</strain>
    </source>
</reference>
<protein>
    <submittedName>
        <fullName evidence="2">Uncharacterized protein</fullName>
    </submittedName>
</protein>
<sequence>MNITVDKKINKRKLESVAVAATSAVVEAHLDQIPKRSRFRDNIGHEIDDNIVDDETNVATKEADLTSDDELCSKRPKRRMPHSTIPRPPLLNLVPSDDDVEVGNREDKEGSLQEIDDCEDEEGVPLPDEIDFFFGQAKNKWVLPSGKNVGEIFAEKISINVKTIKNKKRPVAFEAILRYGVSGIIDLSSNMKGWFTLEDRKFMAKNHEIALRVPELPEDVNTFISTVED</sequence>
<evidence type="ECO:0000256" key="1">
    <source>
        <dbReference type="SAM" id="MobiDB-lite"/>
    </source>
</evidence>
<feature type="non-terminal residue" evidence="2">
    <location>
        <position position="229"/>
    </location>
</feature>
<dbReference type="EMBL" id="RBNJ01015405">
    <property type="protein sequence ID" value="RUS24629.1"/>
    <property type="molecule type" value="Genomic_DNA"/>
</dbReference>